<reference evidence="2" key="1">
    <citation type="journal article" date="2015" name="Nature">
        <title>Complex archaea that bridge the gap between prokaryotes and eukaryotes.</title>
        <authorList>
            <person name="Spang A."/>
            <person name="Saw J.H."/>
            <person name="Jorgensen S.L."/>
            <person name="Zaremba-Niedzwiedzka K."/>
            <person name="Martijn J."/>
            <person name="Lind A.E."/>
            <person name="van Eijk R."/>
            <person name="Schleper C."/>
            <person name="Guy L."/>
            <person name="Ettema T.J."/>
        </authorList>
    </citation>
    <scope>NUCLEOTIDE SEQUENCE</scope>
</reference>
<gene>
    <name evidence="2" type="ORF">LCGC14_1110590</name>
</gene>
<dbReference type="AlphaFoldDB" id="A0A0F9PPW2"/>
<proteinExistence type="predicted"/>
<protein>
    <submittedName>
        <fullName evidence="2">Uncharacterized protein</fullName>
    </submittedName>
</protein>
<dbReference type="EMBL" id="LAZR01005066">
    <property type="protein sequence ID" value="KKN03146.1"/>
    <property type="molecule type" value="Genomic_DNA"/>
</dbReference>
<evidence type="ECO:0000313" key="2">
    <source>
        <dbReference type="EMBL" id="KKN03146.1"/>
    </source>
</evidence>
<comment type="caution">
    <text evidence="2">The sequence shown here is derived from an EMBL/GenBank/DDBJ whole genome shotgun (WGS) entry which is preliminary data.</text>
</comment>
<evidence type="ECO:0000256" key="1">
    <source>
        <dbReference type="SAM" id="MobiDB-lite"/>
    </source>
</evidence>
<feature type="region of interest" description="Disordered" evidence="1">
    <location>
        <begin position="79"/>
        <end position="100"/>
    </location>
</feature>
<sequence>MPRGQDAPTQGIKIDPYVQQSLLQGKQQANDRLVAAMQQAGAGERQREAGTQKAVSQGMSQAHEQKQMNIQLAAQAEMEDKRAATAEAASRADNQFTSDQNDLNRTIQVEQAQLERDLRESLAQDAMDHADKLATQSDELAAIQMELDFNREDRTINAILSSAKGTKNIALLNEKTETQMLKEQEKFTQNQGTYETTKEEILADMEFDKRMDLPIKGEAITKAVLAGSGMGFTAGFTRVRTGEIKPGTQADPMGVLQDMLSRDGGQISVEDLDLSTINNVADQMAEGKIVPEDITTAFATLDSMQETIKDRRGAYVDRKSDGFKFWHKHYLNVGRMRTALKSLRNNSKQKIAGSNTETVATRMLYSINVVSGNSLGGRADSYQKLHGGQLKGILDSLTPSMEPYPDLTVSEGISDYGLNWITRINEMQGQRRAGSTETLNWGAE</sequence>
<organism evidence="2">
    <name type="scientific">marine sediment metagenome</name>
    <dbReference type="NCBI Taxonomy" id="412755"/>
    <lineage>
        <taxon>unclassified sequences</taxon>
        <taxon>metagenomes</taxon>
        <taxon>ecological metagenomes</taxon>
    </lineage>
</organism>
<accession>A0A0F9PPW2</accession>
<name>A0A0F9PPW2_9ZZZZ</name>